<evidence type="ECO:0000313" key="3">
    <source>
        <dbReference type="Proteomes" id="UP000324324"/>
    </source>
</evidence>
<evidence type="ECO:0000259" key="1">
    <source>
        <dbReference type="Pfam" id="PF12172"/>
    </source>
</evidence>
<comment type="caution">
    <text evidence="2">The sequence shown here is derived from an EMBL/GenBank/DDBJ whole genome shotgun (WGS) entry which is preliminary data.</text>
</comment>
<organism evidence="2 3">
    <name type="scientific">Cupriavidus cauae</name>
    <dbReference type="NCBI Taxonomy" id="2608999"/>
    <lineage>
        <taxon>Bacteria</taxon>
        <taxon>Pseudomonadati</taxon>
        <taxon>Pseudomonadota</taxon>
        <taxon>Betaproteobacteria</taxon>
        <taxon>Burkholderiales</taxon>
        <taxon>Burkholderiaceae</taxon>
        <taxon>Cupriavidus</taxon>
    </lineage>
</organism>
<dbReference type="InterPro" id="IPR022002">
    <property type="entry name" value="ChsH2_Znr"/>
</dbReference>
<evidence type="ECO:0000313" key="2">
    <source>
        <dbReference type="EMBL" id="KAA6129775.1"/>
    </source>
</evidence>
<dbReference type="Pfam" id="PF12172">
    <property type="entry name" value="zf-ChsH2"/>
    <property type="match status" value="1"/>
</dbReference>
<proteinExistence type="predicted"/>
<gene>
    <name evidence="2" type="ORF">F1599_04385</name>
</gene>
<dbReference type="AlphaFoldDB" id="A0A5M8B595"/>
<feature type="domain" description="ChsH2 rubredoxin-like zinc ribbon" evidence="1">
    <location>
        <begin position="5"/>
        <end position="25"/>
    </location>
</feature>
<keyword evidence="3" id="KW-1185">Reference proteome</keyword>
<reference evidence="2 3" key="1">
    <citation type="submission" date="2019-09" db="EMBL/GenBank/DDBJ databases">
        <title>Isolation of a novel species in the genus Cupriavidus from patients with sepsis using whole genome sequencing.</title>
        <authorList>
            <person name="Kweon O.J."/>
            <person name="Lee M.-K."/>
        </authorList>
    </citation>
    <scope>NUCLEOTIDE SEQUENCE [LARGE SCALE GENOMIC DNA]</scope>
    <source>
        <strain evidence="2 3">MKL-01</strain>
    </source>
</reference>
<accession>A0A5M8B595</accession>
<protein>
    <recommendedName>
        <fullName evidence="1">ChsH2 rubredoxin-like zinc ribbon domain-containing protein</fullName>
    </recommendedName>
</protein>
<name>A0A5M8B595_9BURK</name>
<sequence length="30" mass="3501">MRPVTAQRCRSTGAVRHDRRDACPYTRAIR</sequence>
<dbReference type="Proteomes" id="UP000324324">
    <property type="component" value="Unassembled WGS sequence"/>
</dbReference>
<dbReference type="EMBL" id="VWRN01000016">
    <property type="protein sequence ID" value="KAA6129775.1"/>
    <property type="molecule type" value="Genomic_DNA"/>
</dbReference>